<evidence type="ECO:0000256" key="9">
    <source>
        <dbReference type="SAM" id="Coils"/>
    </source>
</evidence>
<evidence type="ECO:0000256" key="7">
    <source>
        <dbReference type="ARBA" id="ARBA00031113"/>
    </source>
</evidence>
<keyword evidence="5" id="KW-0067">ATP-binding</keyword>
<evidence type="ECO:0000256" key="2">
    <source>
        <dbReference type="ARBA" id="ARBA00012840"/>
    </source>
</evidence>
<dbReference type="GO" id="GO:0006434">
    <property type="term" value="P:seryl-tRNA aminoacylation"/>
    <property type="evidence" value="ECO:0007669"/>
    <property type="project" value="InterPro"/>
</dbReference>
<feature type="coiled-coil region" evidence="9">
    <location>
        <begin position="6"/>
        <end position="50"/>
    </location>
</feature>
<dbReference type="Proteomes" id="UP001153954">
    <property type="component" value="Unassembled WGS sequence"/>
</dbReference>
<dbReference type="Gene3D" id="1.10.287.40">
    <property type="entry name" value="Serine-tRNA synthetase, tRNA binding domain"/>
    <property type="match status" value="1"/>
</dbReference>
<dbReference type="AlphaFoldDB" id="A0AAU9U3J5"/>
<evidence type="ECO:0000256" key="5">
    <source>
        <dbReference type="ARBA" id="ARBA00022840"/>
    </source>
</evidence>
<evidence type="ECO:0000313" key="11">
    <source>
        <dbReference type="EMBL" id="CAH2093641.1"/>
    </source>
</evidence>
<keyword evidence="4" id="KW-0547">Nucleotide-binding</keyword>
<dbReference type="InterPro" id="IPR010978">
    <property type="entry name" value="tRNA-bd_arm"/>
</dbReference>
<dbReference type="PIRSF" id="PIRSF001529">
    <property type="entry name" value="Ser-tRNA-synth_IIa"/>
    <property type="match status" value="1"/>
</dbReference>
<evidence type="ECO:0000313" key="12">
    <source>
        <dbReference type="Proteomes" id="UP001153954"/>
    </source>
</evidence>
<name>A0AAU9U3J5_EUPED</name>
<dbReference type="Pfam" id="PF00587">
    <property type="entry name" value="tRNA-synt_2b"/>
    <property type="match status" value="1"/>
</dbReference>
<gene>
    <name evidence="11" type="ORF">EEDITHA_LOCUS9289</name>
</gene>
<dbReference type="EMBL" id="CAKOGL010000013">
    <property type="protein sequence ID" value="CAH2093641.1"/>
    <property type="molecule type" value="Genomic_DNA"/>
</dbReference>
<dbReference type="InterPro" id="IPR045864">
    <property type="entry name" value="aa-tRNA-synth_II/BPL/LPL"/>
</dbReference>
<keyword evidence="3" id="KW-0436">Ligase</keyword>
<dbReference type="PROSITE" id="PS50862">
    <property type="entry name" value="AA_TRNA_LIGASE_II"/>
    <property type="match status" value="1"/>
</dbReference>
<feature type="site" description="Important for serine binding" evidence="8">
    <location>
        <position position="371"/>
    </location>
</feature>
<dbReference type="Gene3D" id="3.30.930.10">
    <property type="entry name" value="Bira Bifunctional Protein, Domain 2"/>
    <property type="match status" value="1"/>
</dbReference>
<dbReference type="PANTHER" id="PTHR11778">
    <property type="entry name" value="SERYL-TRNA SYNTHETASE"/>
    <property type="match status" value="1"/>
</dbReference>
<organism evidence="11 12">
    <name type="scientific">Euphydryas editha</name>
    <name type="common">Edith's checkerspot</name>
    <dbReference type="NCBI Taxonomy" id="104508"/>
    <lineage>
        <taxon>Eukaryota</taxon>
        <taxon>Metazoa</taxon>
        <taxon>Ecdysozoa</taxon>
        <taxon>Arthropoda</taxon>
        <taxon>Hexapoda</taxon>
        <taxon>Insecta</taxon>
        <taxon>Pterygota</taxon>
        <taxon>Neoptera</taxon>
        <taxon>Endopterygota</taxon>
        <taxon>Lepidoptera</taxon>
        <taxon>Glossata</taxon>
        <taxon>Ditrysia</taxon>
        <taxon>Papilionoidea</taxon>
        <taxon>Nymphalidae</taxon>
        <taxon>Nymphalinae</taxon>
        <taxon>Euphydryas</taxon>
    </lineage>
</organism>
<keyword evidence="9" id="KW-0175">Coiled coil</keyword>
<evidence type="ECO:0000256" key="1">
    <source>
        <dbReference type="ARBA" id="ARBA00010728"/>
    </source>
</evidence>
<evidence type="ECO:0000256" key="8">
    <source>
        <dbReference type="PIRSR" id="PIRSR001529-1"/>
    </source>
</evidence>
<keyword evidence="12" id="KW-1185">Reference proteome</keyword>
<dbReference type="GO" id="GO:0004828">
    <property type="term" value="F:serine-tRNA ligase activity"/>
    <property type="evidence" value="ECO:0007669"/>
    <property type="project" value="UniProtKB-EC"/>
</dbReference>
<dbReference type="InterPro" id="IPR006195">
    <property type="entry name" value="aa-tRNA-synth_II"/>
</dbReference>
<sequence length="406" mass="47289">MKDKDLIKAELKKRQLEIDLNKIENLWSAYEELKTRKLEYENKKEKISKELSVMIKNKQEGNHFEKLKIQINLLKDNIKKLKEPLWSIEELAILEALKLPNKLHNLTPELYDQIIFEHGVKPNNNKDHLKVGKEKNLIHFIKNENYYLKDDAALFELGAKFYFSQILKNNSYIQFSNPDFAKSLVIEGCGGDHTNSDSTFILHHNEDTKVNADSRLHLTGGGSLYSFFAYHAKNVLYDKVFPLKYFSMGRQYSPSPVKEDSLYHVSQSSVIQIFNATRNEAELNDVLHSNIDLIKKLYTQLGYHYRLSFVAADRLNMWESLRLAIEMYSSSQKCYVEVGNISMSEDFISKRLMFTYTEDKQYKFPFVLSGTILNVPKLLACILEQDDEFVLPEQFGIDNWCTVSTM</sequence>
<keyword evidence="6" id="KW-0030">Aminoacyl-tRNA synthetase</keyword>
<dbReference type="EC" id="6.1.1.11" evidence="2"/>
<evidence type="ECO:0000256" key="3">
    <source>
        <dbReference type="ARBA" id="ARBA00022598"/>
    </source>
</evidence>
<dbReference type="SUPFAM" id="SSF55681">
    <property type="entry name" value="Class II aaRS and biotin synthetases"/>
    <property type="match status" value="1"/>
</dbReference>
<dbReference type="GO" id="GO:0005524">
    <property type="term" value="F:ATP binding"/>
    <property type="evidence" value="ECO:0007669"/>
    <property type="project" value="UniProtKB-KW"/>
</dbReference>
<dbReference type="SUPFAM" id="SSF46589">
    <property type="entry name" value="tRNA-binding arm"/>
    <property type="match status" value="1"/>
</dbReference>
<evidence type="ECO:0000259" key="10">
    <source>
        <dbReference type="PROSITE" id="PS50862"/>
    </source>
</evidence>
<comment type="caution">
    <text evidence="11">The sequence shown here is derived from an EMBL/GenBank/DDBJ whole genome shotgun (WGS) entry which is preliminary data.</text>
</comment>
<dbReference type="InterPro" id="IPR002317">
    <property type="entry name" value="Ser-tRNA-ligase_type_1"/>
</dbReference>
<protein>
    <recommendedName>
        <fullName evidence="2">serine--tRNA ligase</fullName>
        <ecNumber evidence="2">6.1.1.11</ecNumber>
    </recommendedName>
    <alternativeName>
        <fullName evidence="7">Seryl-tRNA synthetase</fullName>
    </alternativeName>
</protein>
<proteinExistence type="inferred from homology"/>
<feature type="domain" description="Aminoacyl-transfer RNA synthetases class-II family profile" evidence="10">
    <location>
        <begin position="163"/>
        <end position="392"/>
    </location>
</feature>
<comment type="similarity">
    <text evidence="1">Belongs to the class-II aminoacyl-tRNA synthetase family. Type-1 seryl-tRNA synthetase subfamily.</text>
</comment>
<evidence type="ECO:0000256" key="4">
    <source>
        <dbReference type="ARBA" id="ARBA00022741"/>
    </source>
</evidence>
<dbReference type="InterPro" id="IPR042103">
    <property type="entry name" value="SerRS_1_N_sf"/>
</dbReference>
<reference evidence="11" key="1">
    <citation type="submission" date="2022-03" db="EMBL/GenBank/DDBJ databases">
        <authorList>
            <person name="Tunstrom K."/>
        </authorList>
    </citation>
    <scope>NUCLEOTIDE SEQUENCE</scope>
</reference>
<evidence type="ECO:0000256" key="6">
    <source>
        <dbReference type="ARBA" id="ARBA00023146"/>
    </source>
</evidence>
<accession>A0AAU9U3J5</accession>
<dbReference type="InterPro" id="IPR002314">
    <property type="entry name" value="aa-tRNA-synt_IIb"/>
</dbReference>